<dbReference type="RefSeq" id="WP_244319418.1">
    <property type="nucleotide sequence ID" value="NZ_AP022557.1"/>
</dbReference>
<dbReference type="AlphaFoldDB" id="A0A679FR24"/>
<keyword evidence="3" id="KW-1185">Reference proteome</keyword>
<accession>A0A679FR24</accession>
<protein>
    <submittedName>
        <fullName evidence="2">Uncharacterized protein</fullName>
    </submittedName>
</protein>
<name>A0A679FR24_9BACL</name>
<dbReference type="Proteomes" id="UP000501421">
    <property type="component" value="Chromosome"/>
</dbReference>
<evidence type="ECO:0000256" key="1">
    <source>
        <dbReference type="SAM" id="MobiDB-lite"/>
    </source>
</evidence>
<evidence type="ECO:0000313" key="3">
    <source>
        <dbReference type="Proteomes" id="UP000501421"/>
    </source>
</evidence>
<sequence>MEQEVLLVLPSFGAKWRGEWSPKFDMRGVYAPLIHRPSRGHKEAQAEAVAFIVSKYYGLDTEPYSAGYIATWAKDIQLAKQAMKEIQHVAQGIIQEIDELMKERIKELRQMHESSKDQDKNNKNEKDKEMQLQR</sequence>
<gene>
    <name evidence="2" type="ORF">GsuE55_33860</name>
</gene>
<reference evidence="3" key="1">
    <citation type="journal article" date="2020" name="Microbiol. Resour. Announc.">
        <title>Complete Genome Sequence of Geobacillus sp. Strain E55-1, Isolated from Mine Geyser in Japan.</title>
        <authorList>
            <person name="Miyazaki K."/>
            <person name="Hase E."/>
            <person name="Tokito N."/>
        </authorList>
    </citation>
    <scope>NUCLEOTIDE SEQUENCE [LARGE SCALE GENOMIC DNA]</scope>
    <source>
        <strain evidence="3">E55-1</strain>
    </source>
</reference>
<dbReference type="EMBL" id="AP022557">
    <property type="protein sequence ID" value="BBW98553.1"/>
    <property type="molecule type" value="Genomic_DNA"/>
</dbReference>
<organism evidence="2 3">
    <name type="scientific">Geobacillus subterraneus</name>
    <dbReference type="NCBI Taxonomy" id="129338"/>
    <lineage>
        <taxon>Bacteria</taxon>
        <taxon>Bacillati</taxon>
        <taxon>Bacillota</taxon>
        <taxon>Bacilli</taxon>
        <taxon>Bacillales</taxon>
        <taxon>Anoxybacillaceae</taxon>
        <taxon>Geobacillus</taxon>
    </lineage>
</organism>
<feature type="region of interest" description="Disordered" evidence="1">
    <location>
        <begin position="105"/>
        <end position="134"/>
    </location>
</feature>
<proteinExistence type="predicted"/>
<evidence type="ECO:0000313" key="2">
    <source>
        <dbReference type="EMBL" id="BBW98553.1"/>
    </source>
</evidence>